<feature type="coiled-coil region" evidence="1">
    <location>
        <begin position="12"/>
        <end position="76"/>
    </location>
</feature>
<gene>
    <name evidence="2" type="ORF">LBV24_04385</name>
</gene>
<keyword evidence="2" id="KW-0251">Elongation factor</keyword>
<comment type="caution">
    <text evidence="2">The sequence shown here is derived from an EMBL/GenBank/DDBJ whole genome shotgun (WGS) entry which is preliminary data.</text>
</comment>
<dbReference type="EMBL" id="JAIUJS010000002">
    <property type="protein sequence ID" value="MCA0152441.1"/>
    <property type="molecule type" value="Genomic_DNA"/>
</dbReference>
<organism evidence="2 3">
    <name type="scientific">Winogradskyella vincentii</name>
    <dbReference type="NCBI Taxonomy" id="2877122"/>
    <lineage>
        <taxon>Bacteria</taxon>
        <taxon>Pseudomonadati</taxon>
        <taxon>Bacteroidota</taxon>
        <taxon>Flavobacteriia</taxon>
        <taxon>Flavobacteriales</taxon>
        <taxon>Flavobacteriaceae</taxon>
        <taxon>Winogradskyella</taxon>
    </lineage>
</organism>
<dbReference type="Proteomes" id="UP001198402">
    <property type="component" value="Unassembled WGS sequence"/>
</dbReference>
<evidence type="ECO:0000256" key="1">
    <source>
        <dbReference type="SAM" id="Coils"/>
    </source>
</evidence>
<reference evidence="3" key="1">
    <citation type="submission" date="2023-07" db="EMBL/GenBank/DDBJ databases">
        <authorList>
            <person name="Yue Y."/>
        </authorList>
    </citation>
    <scope>NUCLEOTIDE SEQUENCE [LARGE SCALE GENOMIC DNA]</scope>
    <source>
        <strain evidence="3">2Y89</strain>
    </source>
</reference>
<sequence>MSIKESLYNECKNALNLRLKVLQQTISDIETNLQSETKSSAGDKHETGRAMLQLEREKAGQQLAEIQKQFELLNKINTDSRQKQIALGSVVFTTQANYFLAISTGEIEVDGQSFFAISPATPIGRLLLSKTKGDTIQFNSRKFQILKVL</sequence>
<evidence type="ECO:0000313" key="3">
    <source>
        <dbReference type="Proteomes" id="UP001198402"/>
    </source>
</evidence>
<proteinExistence type="predicted"/>
<keyword evidence="3" id="KW-1185">Reference proteome</keyword>
<evidence type="ECO:0000313" key="2">
    <source>
        <dbReference type="EMBL" id="MCA0152441.1"/>
    </source>
</evidence>
<accession>A0ABS7XXQ6</accession>
<dbReference type="GO" id="GO:0003746">
    <property type="term" value="F:translation elongation factor activity"/>
    <property type="evidence" value="ECO:0007669"/>
    <property type="project" value="UniProtKB-KW"/>
</dbReference>
<protein>
    <submittedName>
        <fullName evidence="2">GreA/GreB family elongation factor</fullName>
    </submittedName>
</protein>
<keyword evidence="2" id="KW-0648">Protein biosynthesis</keyword>
<keyword evidence="1" id="KW-0175">Coiled coil</keyword>
<name>A0ABS7XXQ6_9FLAO</name>